<proteinExistence type="predicted"/>
<protein>
    <submittedName>
        <fullName evidence="3">Uncharacterized protein LOC102802966</fullName>
    </submittedName>
</protein>
<keyword evidence="2" id="KW-1185">Reference proteome</keyword>
<dbReference type="Proteomes" id="UP000694865">
    <property type="component" value="Unplaced"/>
</dbReference>
<evidence type="ECO:0000313" key="3">
    <source>
        <dbReference type="RefSeq" id="XP_006825640.1"/>
    </source>
</evidence>
<dbReference type="PANTHER" id="PTHR47331">
    <property type="entry name" value="PHD-TYPE DOMAIN-CONTAINING PROTEIN"/>
    <property type="match status" value="1"/>
</dbReference>
<dbReference type="PANTHER" id="PTHR47331:SF1">
    <property type="entry name" value="GAG-LIKE PROTEIN"/>
    <property type="match status" value="1"/>
</dbReference>
<gene>
    <name evidence="3" type="primary">LOC102802966</name>
</gene>
<dbReference type="RefSeq" id="XP_006825640.1">
    <property type="nucleotide sequence ID" value="XM_006825577.1"/>
</dbReference>
<evidence type="ECO:0000313" key="2">
    <source>
        <dbReference type="Proteomes" id="UP000694865"/>
    </source>
</evidence>
<sequence length="459" mass="51730">MKALYTQPLPEYNATALREFHDNIDVSVRALTALGKNETEYEGLLIPMLLSRLSVAFQQQLARSNSTDEDWTLSSLRQHLSRDCRSHFSCRLCKAKHHTSIHSTTSTDAPQTKPDAPRVHFAHASNFTQRRSSLGERSNVDPAPPPRVLLKTARVTVFGDGGSKIATVLFDNGADRSFITSKFATSIQANPKFWETLNLKCFANPRTGYKTVPRTTVNLLQRDGFKSAINLLVVDEISDNLDNYLTHDLRNIKHLRNLELAHPLSSGTHMDIDVLIGADHYWDYVSSHIIRESSPIAIHSAFGYLLSGPIPSTRRRAHNVQTFHISTVKAPDTELDKLVTTFWDLESVGVRDKIQANELKIAQSEQYNQYIDHNLSTEDGRYIAKSQTNFQAANVRTRNMIAKLPKEIIPVYNSIIADQLQHGYIEKVDDDDSNTGHYLPHRSVKKNSVSTPPGRHPFE</sequence>
<dbReference type="GeneID" id="102802966"/>
<reference evidence="3" key="1">
    <citation type="submission" date="2025-08" db="UniProtKB">
        <authorList>
            <consortium name="RefSeq"/>
        </authorList>
    </citation>
    <scope>IDENTIFICATION</scope>
    <source>
        <tissue evidence="3">Testes</tissue>
    </source>
</reference>
<organism evidence="2 3">
    <name type="scientific">Saccoglossus kowalevskii</name>
    <name type="common">Acorn worm</name>
    <dbReference type="NCBI Taxonomy" id="10224"/>
    <lineage>
        <taxon>Eukaryota</taxon>
        <taxon>Metazoa</taxon>
        <taxon>Hemichordata</taxon>
        <taxon>Enteropneusta</taxon>
        <taxon>Harrimaniidae</taxon>
        <taxon>Saccoglossus</taxon>
    </lineage>
</organism>
<evidence type="ECO:0000256" key="1">
    <source>
        <dbReference type="SAM" id="MobiDB-lite"/>
    </source>
</evidence>
<accession>A0ABM0N049</accession>
<name>A0ABM0N049_SACKO</name>
<feature type="region of interest" description="Disordered" evidence="1">
    <location>
        <begin position="427"/>
        <end position="459"/>
    </location>
</feature>